<dbReference type="GO" id="GO:0004383">
    <property type="term" value="F:guanylate cyclase activity"/>
    <property type="evidence" value="ECO:0007669"/>
    <property type="project" value="UniProtKB-EC"/>
</dbReference>
<evidence type="ECO:0000256" key="3">
    <source>
        <dbReference type="ARBA" id="ARBA00012202"/>
    </source>
</evidence>
<dbReference type="Pfam" id="PF07701">
    <property type="entry name" value="HNOBA"/>
    <property type="match status" value="1"/>
</dbReference>
<evidence type="ECO:0000259" key="16">
    <source>
        <dbReference type="PROSITE" id="PS50011"/>
    </source>
</evidence>
<dbReference type="InterPro" id="IPR001245">
    <property type="entry name" value="Ser-Thr/Tyr_kinase_cat_dom"/>
</dbReference>
<dbReference type="GO" id="GO:0005525">
    <property type="term" value="F:GTP binding"/>
    <property type="evidence" value="ECO:0007669"/>
    <property type="project" value="UniProtKB-KW"/>
</dbReference>
<dbReference type="PROSITE" id="PS50125">
    <property type="entry name" value="GUANYLATE_CYCLASE_2"/>
    <property type="match status" value="1"/>
</dbReference>
<protein>
    <recommendedName>
        <fullName evidence="3">guanylate cyclase</fullName>
        <ecNumber evidence="3">4.6.1.2</ecNumber>
    </recommendedName>
</protein>
<evidence type="ECO:0000256" key="5">
    <source>
        <dbReference type="ARBA" id="ARBA00022729"/>
    </source>
</evidence>
<evidence type="ECO:0000313" key="18">
    <source>
        <dbReference type="EMBL" id="GAU96047.1"/>
    </source>
</evidence>
<comment type="caution">
    <text evidence="18">The sequence shown here is derived from an EMBL/GenBank/DDBJ whole genome shotgun (WGS) entry which is preliminary data.</text>
</comment>
<dbReference type="SUPFAM" id="SSF56112">
    <property type="entry name" value="Protein kinase-like (PK-like)"/>
    <property type="match status" value="1"/>
</dbReference>
<keyword evidence="11" id="KW-0325">Glycoprotein</keyword>
<dbReference type="GO" id="GO:0001653">
    <property type="term" value="F:peptide receptor activity"/>
    <property type="evidence" value="ECO:0007669"/>
    <property type="project" value="TreeGrafter"/>
</dbReference>
<keyword evidence="13" id="KW-0141">cGMP biosynthesis</keyword>
<comment type="subcellular location">
    <subcellularLocation>
        <location evidence="2">Membrane</location>
        <topology evidence="2">Single-pass type I membrane protein</topology>
    </subcellularLocation>
</comment>
<evidence type="ECO:0000256" key="15">
    <source>
        <dbReference type="SAM" id="MobiDB-lite"/>
    </source>
</evidence>
<evidence type="ECO:0000256" key="2">
    <source>
        <dbReference type="ARBA" id="ARBA00004479"/>
    </source>
</evidence>
<dbReference type="Gene3D" id="3.30.70.1230">
    <property type="entry name" value="Nucleotide cyclase"/>
    <property type="match status" value="1"/>
</dbReference>
<evidence type="ECO:0000256" key="14">
    <source>
        <dbReference type="SAM" id="Coils"/>
    </source>
</evidence>
<proteinExistence type="predicted"/>
<dbReference type="Pfam" id="PF07714">
    <property type="entry name" value="PK_Tyr_Ser-Thr"/>
    <property type="match status" value="1"/>
</dbReference>
<feature type="compositionally biased region" description="Low complexity" evidence="15">
    <location>
        <begin position="540"/>
        <end position="549"/>
    </location>
</feature>
<keyword evidence="12" id="KW-0456">Lyase</keyword>
<dbReference type="InterPro" id="IPR001054">
    <property type="entry name" value="A/G_cyclase"/>
</dbReference>
<sequence>MVTGWKGVPLRMKTSFLAWSVFRMFLCGRLAFGTWQGRLVMVTLCEPHIVNLKKMLSEVKVVRGMSHDNILHFLGAVVGPDHYAVIGEYCSKGTLQDLLADETAKLDWIFRYSLLSDLVKGIIYIHGSPLAVHGRLTSACCYVDGKFVLKVGDYGLPTMYKRTIPAELTYQNYVSLYWTAPELLDRPNGPGTPEGDVYAYGIILQEIILREEPYSMYELEPEEIIARVRNPEIFFRPNISSTDGAPGLLSLMDQCLQHDPLERPRFPQVRTSLRQMTRGAVEKSNIVDLLISRMEQYAADLERSVEEKTKAFQEEKKKTDALLNQILPASVAERLKKGEMVPPESFESATIFFSDIVGFPALALESSPTQIVEFLNDLYSLFDGTMPKFDVYKVETIQDSYMVASGLPNRNGLNHAKEQALLALTLMSLIKSFKIKHRDNETPKLRIGLNTGPVVASVIGLTVPRYCLFGDTVNTASRMESTGQGLKIQISPSTKAILDGFGTFKTKDRGEIEVKGKGVIRTYWLVGRSNQEEEEEDEPPVVTFTVPEA</sequence>
<dbReference type="SMART" id="SM00044">
    <property type="entry name" value="CYCc"/>
    <property type="match status" value="1"/>
</dbReference>
<keyword evidence="9" id="KW-0472">Membrane</keyword>
<keyword evidence="10" id="KW-0675">Receptor</keyword>
<dbReference type="Gene3D" id="6.10.250.780">
    <property type="match status" value="1"/>
</dbReference>
<dbReference type="InterPro" id="IPR011645">
    <property type="entry name" value="HNOB_dom_associated"/>
</dbReference>
<dbReference type="Pfam" id="PF00211">
    <property type="entry name" value="Guanylate_cyc"/>
    <property type="match status" value="1"/>
</dbReference>
<reference evidence="18 19" key="1">
    <citation type="journal article" date="2016" name="Nat. Commun.">
        <title>Extremotolerant tardigrade genome and improved radiotolerance of human cultured cells by tardigrade-unique protein.</title>
        <authorList>
            <person name="Hashimoto T."/>
            <person name="Horikawa D.D."/>
            <person name="Saito Y."/>
            <person name="Kuwahara H."/>
            <person name="Kozuka-Hata H."/>
            <person name="Shin-I T."/>
            <person name="Minakuchi Y."/>
            <person name="Ohishi K."/>
            <person name="Motoyama A."/>
            <person name="Aizu T."/>
            <person name="Enomoto A."/>
            <person name="Kondo K."/>
            <person name="Tanaka S."/>
            <person name="Hara Y."/>
            <person name="Koshikawa S."/>
            <person name="Sagara H."/>
            <person name="Miura T."/>
            <person name="Yokobori S."/>
            <person name="Miyagawa K."/>
            <person name="Suzuki Y."/>
            <person name="Kubo T."/>
            <person name="Oyama M."/>
            <person name="Kohara Y."/>
            <person name="Fujiyama A."/>
            <person name="Arakawa K."/>
            <person name="Katayama T."/>
            <person name="Toyoda A."/>
            <person name="Kunieda T."/>
        </authorList>
    </citation>
    <scope>NUCLEOTIDE SEQUENCE [LARGE SCALE GENOMIC DNA]</scope>
    <source>
        <strain evidence="18 19">YOKOZUNA-1</strain>
    </source>
</reference>
<dbReference type="GO" id="GO:0004016">
    <property type="term" value="F:adenylate cyclase activity"/>
    <property type="evidence" value="ECO:0007669"/>
    <property type="project" value="TreeGrafter"/>
</dbReference>
<dbReference type="PROSITE" id="PS50011">
    <property type="entry name" value="PROTEIN_KINASE_DOM"/>
    <property type="match status" value="1"/>
</dbReference>
<dbReference type="InterPro" id="IPR011009">
    <property type="entry name" value="Kinase-like_dom_sf"/>
</dbReference>
<dbReference type="PANTHER" id="PTHR11920:SF494">
    <property type="entry name" value="ATRIAL NATRIURETIC PEPTIDE RECEPTOR 2"/>
    <property type="match status" value="1"/>
</dbReference>
<comment type="catalytic activity">
    <reaction evidence="1">
        <text>GTP = 3',5'-cyclic GMP + diphosphate</text>
        <dbReference type="Rhea" id="RHEA:13665"/>
        <dbReference type="ChEBI" id="CHEBI:33019"/>
        <dbReference type="ChEBI" id="CHEBI:37565"/>
        <dbReference type="ChEBI" id="CHEBI:57746"/>
        <dbReference type="EC" id="4.6.1.2"/>
    </reaction>
</comment>
<dbReference type="OrthoDB" id="1890790at2759"/>
<accession>A0A1D1V8N4</accession>
<dbReference type="PANTHER" id="PTHR11920">
    <property type="entry name" value="GUANYLYL CYCLASE"/>
    <property type="match status" value="1"/>
</dbReference>
<evidence type="ECO:0000256" key="4">
    <source>
        <dbReference type="ARBA" id="ARBA00022692"/>
    </source>
</evidence>
<keyword evidence="4" id="KW-0812">Transmembrane</keyword>
<feature type="region of interest" description="Disordered" evidence="15">
    <location>
        <begin position="530"/>
        <end position="549"/>
    </location>
</feature>
<dbReference type="GO" id="GO:0035556">
    <property type="term" value="P:intracellular signal transduction"/>
    <property type="evidence" value="ECO:0007669"/>
    <property type="project" value="InterPro"/>
</dbReference>
<dbReference type="GO" id="GO:0007168">
    <property type="term" value="P:receptor guanylyl cyclase signaling pathway"/>
    <property type="evidence" value="ECO:0007669"/>
    <property type="project" value="TreeGrafter"/>
</dbReference>
<evidence type="ECO:0000256" key="10">
    <source>
        <dbReference type="ARBA" id="ARBA00023170"/>
    </source>
</evidence>
<evidence type="ECO:0000256" key="1">
    <source>
        <dbReference type="ARBA" id="ARBA00001436"/>
    </source>
</evidence>
<dbReference type="AlphaFoldDB" id="A0A1D1V8N4"/>
<dbReference type="EC" id="4.6.1.2" evidence="3"/>
<feature type="domain" description="Guanylate cyclase" evidence="17">
    <location>
        <begin position="350"/>
        <end position="480"/>
    </location>
</feature>
<feature type="domain" description="Protein kinase" evidence="16">
    <location>
        <begin position="1"/>
        <end position="277"/>
    </location>
</feature>
<dbReference type="GO" id="GO:0004672">
    <property type="term" value="F:protein kinase activity"/>
    <property type="evidence" value="ECO:0007669"/>
    <property type="project" value="InterPro"/>
</dbReference>
<keyword evidence="7" id="KW-1133">Transmembrane helix</keyword>
<dbReference type="STRING" id="947166.A0A1D1V8N4"/>
<gene>
    <name evidence="18" type="primary">RvY_07548</name>
    <name evidence="18" type="synonym">RvY_07548.2</name>
    <name evidence="18" type="ORF">RvY_07548-2</name>
</gene>
<dbReference type="Proteomes" id="UP000186922">
    <property type="component" value="Unassembled WGS sequence"/>
</dbReference>
<dbReference type="SUPFAM" id="SSF55073">
    <property type="entry name" value="Nucleotide cyclase"/>
    <property type="match status" value="1"/>
</dbReference>
<dbReference type="Gene3D" id="1.10.510.10">
    <property type="entry name" value="Transferase(Phosphotransferase) domain 1"/>
    <property type="match status" value="1"/>
</dbReference>
<dbReference type="InterPro" id="IPR029787">
    <property type="entry name" value="Nucleotide_cyclase"/>
</dbReference>
<dbReference type="InterPro" id="IPR000719">
    <property type="entry name" value="Prot_kinase_dom"/>
</dbReference>
<keyword evidence="19" id="KW-1185">Reference proteome</keyword>
<evidence type="ECO:0000256" key="6">
    <source>
        <dbReference type="ARBA" id="ARBA00022741"/>
    </source>
</evidence>
<keyword evidence="8" id="KW-0342">GTP-binding</keyword>
<keyword evidence="14" id="KW-0175">Coiled coil</keyword>
<dbReference type="CDD" id="cd07302">
    <property type="entry name" value="CHD"/>
    <property type="match status" value="1"/>
</dbReference>
<evidence type="ECO:0000256" key="7">
    <source>
        <dbReference type="ARBA" id="ARBA00022989"/>
    </source>
</evidence>
<dbReference type="GO" id="GO:0005886">
    <property type="term" value="C:plasma membrane"/>
    <property type="evidence" value="ECO:0007669"/>
    <property type="project" value="TreeGrafter"/>
</dbReference>
<keyword evidence="6" id="KW-0547">Nucleotide-binding</keyword>
<evidence type="ECO:0000259" key="17">
    <source>
        <dbReference type="PROSITE" id="PS50125"/>
    </source>
</evidence>
<dbReference type="FunFam" id="3.30.70.1230:FF:000004">
    <property type="entry name" value="Guanylate cyclase"/>
    <property type="match status" value="1"/>
</dbReference>
<name>A0A1D1V8N4_RAMVA</name>
<evidence type="ECO:0000313" key="19">
    <source>
        <dbReference type="Proteomes" id="UP000186922"/>
    </source>
</evidence>
<keyword evidence="5" id="KW-0732">Signal</keyword>
<evidence type="ECO:0000256" key="9">
    <source>
        <dbReference type="ARBA" id="ARBA00023136"/>
    </source>
</evidence>
<feature type="coiled-coil region" evidence="14">
    <location>
        <begin position="291"/>
        <end position="318"/>
    </location>
</feature>
<dbReference type="InterPro" id="IPR050401">
    <property type="entry name" value="Cyclic_nucleotide_synthase"/>
</dbReference>
<evidence type="ECO:0000256" key="8">
    <source>
        <dbReference type="ARBA" id="ARBA00023134"/>
    </source>
</evidence>
<dbReference type="EMBL" id="BDGG01000003">
    <property type="protein sequence ID" value="GAU96047.1"/>
    <property type="molecule type" value="Genomic_DNA"/>
</dbReference>
<organism evidence="18 19">
    <name type="scientific">Ramazzottius varieornatus</name>
    <name type="common">Water bear</name>
    <name type="synonym">Tardigrade</name>
    <dbReference type="NCBI Taxonomy" id="947166"/>
    <lineage>
        <taxon>Eukaryota</taxon>
        <taxon>Metazoa</taxon>
        <taxon>Ecdysozoa</taxon>
        <taxon>Tardigrada</taxon>
        <taxon>Eutardigrada</taxon>
        <taxon>Parachela</taxon>
        <taxon>Hypsibioidea</taxon>
        <taxon>Ramazzottiidae</taxon>
        <taxon>Ramazzottius</taxon>
    </lineage>
</organism>
<evidence type="ECO:0000256" key="11">
    <source>
        <dbReference type="ARBA" id="ARBA00023180"/>
    </source>
</evidence>
<evidence type="ECO:0000256" key="13">
    <source>
        <dbReference type="ARBA" id="ARBA00023293"/>
    </source>
</evidence>
<evidence type="ECO:0000256" key="12">
    <source>
        <dbReference type="ARBA" id="ARBA00023239"/>
    </source>
</evidence>
<dbReference type="GO" id="GO:0005524">
    <property type="term" value="F:ATP binding"/>
    <property type="evidence" value="ECO:0007669"/>
    <property type="project" value="InterPro"/>
</dbReference>